<gene>
    <name evidence="1" type="ORF">PAC_12973</name>
</gene>
<dbReference type="EMBL" id="FJOG01000022">
    <property type="protein sequence ID" value="CZR63076.1"/>
    <property type="molecule type" value="Genomic_DNA"/>
</dbReference>
<name>A0A1L7XDL3_9HELO</name>
<accession>A0A1L7XDL3</accession>
<reference evidence="1 2" key="1">
    <citation type="submission" date="2016-03" db="EMBL/GenBank/DDBJ databases">
        <authorList>
            <person name="Ploux O."/>
        </authorList>
    </citation>
    <scope>NUCLEOTIDE SEQUENCE [LARGE SCALE GENOMIC DNA]</scope>
    <source>
        <strain evidence="1 2">UAMH 11012</strain>
    </source>
</reference>
<keyword evidence="2" id="KW-1185">Reference proteome</keyword>
<protein>
    <submittedName>
        <fullName evidence="1">Uncharacterized protein</fullName>
    </submittedName>
</protein>
<dbReference type="OrthoDB" id="10381880at2759"/>
<sequence>MPRYELDTRSITGMNGSVQGYEPAYRTIDAREYSSLRSQRLESISRREEPFHLREQSVTSSRRAMSSTLSDFDRMFAGRR</sequence>
<proteinExistence type="predicted"/>
<dbReference type="AlphaFoldDB" id="A0A1L7XDL3"/>
<evidence type="ECO:0000313" key="2">
    <source>
        <dbReference type="Proteomes" id="UP000184330"/>
    </source>
</evidence>
<evidence type="ECO:0000313" key="1">
    <source>
        <dbReference type="EMBL" id="CZR63076.1"/>
    </source>
</evidence>
<dbReference type="Proteomes" id="UP000184330">
    <property type="component" value="Unassembled WGS sequence"/>
</dbReference>
<organism evidence="1 2">
    <name type="scientific">Phialocephala subalpina</name>
    <dbReference type="NCBI Taxonomy" id="576137"/>
    <lineage>
        <taxon>Eukaryota</taxon>
        <taxon>Fungi</taxon>
        <taxon>Dikarya</taxon>
        <taxon>Ascomycota</taxon>
        <taxon>Pezizomycotina</taxon>
        <taxon>Leotiomycetes</taxon>
        <taxon>Helotiales</taxon>
        <taxon>Mollisiaceae</taxon>
        <taxon>Phialocephala</taxon>
        <taxon>Phialocephala fortinii species complex</taxon>
    </lineage>
</organism>